<feature type="transmembrane region" description="Helical" evidence="9">
    <location>
        <begin position="6"/>
        <end position="22"/>
    </location>
</feature>
<dbReference type="InterPro" id="IPR000276">
    <property type="entry name" value="GPCR_Rhodpsn"/>
</dbReference>
<feature type="transmembrane region" description="Helical" evidence="9">
    <location>
        <begin position="251"/>
        <end position="271"/>
    </location>
</feature>
<dbReference type="GO" id="GO:0016020">
    <property type="term" value="C:membrane"/>
    <property type="evidence" value="ECO:0007669"/>
    <property type="project" value="UniProtKB-SubCell"/>
</dbReference>
<feature type="domain" description="G-protein coupled receptors family 1 profile" evidence="10">
    <location>
        <begin position="1"/>
        <end position="269"/>
    </location>
</feature>
<dbReference type="EMBL" id="REGN01006023">
    <property type="protein sequence ID" value="RNA11184.1"/>
    <property type="molecule type" value="Genomic_DNA"/>
</dbReference>
<protein>
    <submittedName>
        <fullName evidence="11">Rhabdomeric</fullName>
    </submittedName>
</protein>
<keyword evidence="3 9" id="KW-1133">Transmembrane helix</keyword>
<feature type="transmembrane region" description="Helical" evidence="9">
    <location>
        <begin position="215"/>
        <end position="239"/>
    </location>
</feature>
<dbReference type="PROSITE" id="PS00237">
    <property type="entry name" value="G_PROTEIN_RECEP_F1_1"/>
    <property type="match status" value="1"/>
</dbReference>
<keyword evidence="2 8" id="KW-0812">Transmembrane</keyword>
<dbReference type="PROSITE" id="PS50262">
    <property type="entry name" value="G_PROTEIN_RECEP_F1_2"/>
    <property type="match status" value="1"/>
</dbReference>
<comment type="similarity">
    <text evidence="8">Belongs to the G-protein coupled receptor 1 family.</text>
</comment>
<evidence type="ECO:0000256" key="6">
    <source>
        <dbReference type="ARBA" id="ARBA00023170"/>
    </source>
</evidence>
<dbReference type="OrthoDB" id="2101615at2759"/>
<proteinExistence type="inferred from homology"/>
<sequence>CEMFGFLGGLFGFVSITTMALMSIERFLIVKNPLNALKLNEKFMLGCSAFSWIYSLLCISLSFFTKRGFDLEGILTSCTIDYISQDSVSRLVLILMFIGGFILPFSIIVICYYLIISILKLKNNILQYNFSSNNHHVYKFSKKSLNLSVSEHFRSVSSWSLNESSRFVLNKIENPHYDQAHEVFELNSKYCTHSMNIDLKNNFFFKREIRVSKTILTFVGFFCLTWFPYAIVLLVAQFASNREHFITPLSASLPALFAKFSTVANPIIYTLHYKECKLFFLDMFHLQGIVKFDTENKKNIKGAKA</sequence>
<dbReference type="GO" id="GO:0004930">
    <property type="term" value="F:G protein-coupled receptor activity"/>
    <property type="evidence" value="ECO:0007669"/>
    <property type="project" value="UniProtKB-KW"/>
</dbReference>
<organism evidence="11 12">
    <name type="scientific">Brachionus plicatilis</name>
    <name type="common">Marine rotifer</name>
    <name type="synonym">Brachionus muelleri</name>
    <dbReference type="NCBI Taxonomy" id="10195"/>
    <lineage>
        <taxon>Eukaryota</taxon>
        <taxon>Metazoa</taxon>
        <taxon>Spiralia</taxon>
        <taxon>Gnathifera</taxon>
        <taxon>Rotifera</taxon>
        <taxon>Eurotatoria</taxon>
        <taxon>Monogononta</taxon>
        <taxon>Pseudotrocha</taxon>
        <taxon>Ploima</taxon>
        <taxon>Brachionidae</taxon>
        <taxon>Brachionus</taxon>
    </lineage>
</organism>
<dbReference type="Proteomes" id="UP000276133">
    <property type="component" value="Unassembled WGS sequence"/>
</dbReference>
<feature type="transmembrane region" description="Helical" evidence="9">
    <location>
        <begin position="91"/>
        <end position="115"/>
    </location>
</feature>
<dbReference type="Pfam" id="PF00001">
    <property type="entry name" value="7tm_1"/>
    <property type="match status" value="1"/>
</dbReference>
<keyword evidence="5 9" id="KW-0472">Membrane</keyword>
<evidence type="ECO:0000259" key="10">
    <source>
        <dbReference type="PROSITE" id="PS50262"/>
    </source>
</evidence>
<keyword evidence="6 8" id="KW-0675">Receptor</keyword>
<evidence type="ECO:0000256" key="7">
    <source>
        <dbReference type="ARBA" id="ARBA00023224"/>
    </source>
</evidence>
<keyword evidence="4 8" id="KW-0297">G-protein coupled receptor</keyword>
<dbReference type="AlphaFoldDB" id="A0A3M7QJ73"/>
<evidence type="ECO:0000256" key="2">
    <source>
        <dbReference type="ARBA" id="ARBA00022692"/>
    </source>
</evidence>
<feature type="non-terminal residue" evidence="11">
    <location>
        <position position="1"/>
    </location>
</feature>
<comment type="caution">
    <text evidence="11">The sequence shown here is derived from an EMBL/GenBank/DDBJ whole genome shotgun (WGS) entry which is preliminary data.</text>
</comment>
<dbReference type="SUPFAM" id="SSF81321">
    <property type="entry name" value="Family A G protein-coupled receptor-like"/>
    <property type="match status" value="1"/>
</dbReference>
<dbReference type="PRINTS" id="PR00237">
    <property type="entry name" value="GPCRRHODOPSN"/>
</dbReference>
<reference evidence="11 12" key="1">
    <citation type="journal article" date="2018" name="Sci. Rep.">
        <title>Genomic signatures of local adaptation to the degree of environmental predictability in rotifers.</title>
        <authorList>
            <person name="Franch-Gras L."/>
            <person name="Hahn C."/>
            <person name="Garcia-Roger E.M."/>
            <person name="Carmona M.J."/>
            <person name="Serra M."/>
            <person name="Gomez A."/>
        </authorList>
    </citation>
    <scope>NUCLEOTIDE SEQUENCE [LARGE SCALE GENOMIC DNA]</scope>
    <source>
        <strain evidence="11">HYR1</strain>
    </source>
</reference>
<accession>A0A3M7QJ73</accession>
<dbReference type="InterPro" id="IPR017452">
    <property type="entry name" value="GPCR_Rhodpsn_7TM"/>
</dbReference>
<dbReference type="Gene3D" id="1.20.1070.10">
    <property type="entry name" value="Rhodopsin 7-helix transmembrane proteins"/>
    <property type="match status" value="1"/>
</dbReference>
<comment type="subcellular location">
    <subcellularLocation>
        <location evidence="1">Membrane</location>
        <topology evidence="1">Multi-pass membrane protein</topology>
    </subcellularLocation>
</comment>
<evidence type="ECO:0000256" key="8">
    <source>
        <dbReference type="RuleBase" id="RU000688"/>
    </source>
</evidence>
<gene>
    <name evidence="11" type="ORF">BpHYR1_015030</name>
</gene>
<dbReference type="STRING" id="10195.A0A3M7QJ73"/>
<dbReference type="PANTHER" id="PTHR24240">
    <property type="entry name" value="OPSIN"/>
    <property type="match status" value="1"/>
</dbReference>
<evidence type="ECO:0000256" key="1">
    <source>
        <dbReference type="ARBA" id="ARBA00004141"/>
    </source>
</evidence>
<name>A0A3M7QJ73_BRAPC</name>
<feature type="transmembrane region" description="Helical" evidence="9">
    <location>
        <begin position="43"/>
        <end position="64"/>
    </location>
</feature>
<evidence type="ECO:0000256" key="4">
    <source>
        <dbReference type="ARBA" id="ARBA00023040"/>
    </source>
</evidence>
<evidence type="ECO:0000313" key="12">
    <source>
        <dbReference type="Proteomes" id="UP000276133"/>
    </source>
</evidence>
<dbReference type="InterPro" id="IPR050125">
    <property type="entry name" value="GPCR_opsins"/>
</dbReference>
<keyword evidence="12" id="KW-1185">Reference proteome</keyword>
<keyword evidence="7 8" id="KW-0807">Transducer</keyword>
<evidence type="ECO:0000313" key="11">
    <source>
        <dbReference type="EMBL" id="RNA11184.1"/>
    </source>
</evidence>
<evidence type="ECO:0000256" key="5">
    <source>
        <dbReference type="ARBA" id="ARBA00023136"/>
    </source>
</evidence>
<evidence type="ECO:0000256" key="9">
    <source>
        <dbReference type="SAM" id="Phobius"/>
    </source>
</evidence>
<evidence type="ECO:0000256" key="3">
    <source>
        <dbReference type="ARBA" id="ARBA00022989"/>
    </source>
</evidence>